<keyword evidence="11 21" id="KW-0560">Oxidoreductase</keyword>
<dbReference type="InterPro" id="IPR019793">
    <property type="entry name" value="Peroxidases_heam-ligand_BS"/>
</dbReference>
<feature type="active site" description="Proton acceptor" evidence="16">
    <location>
        <position position="65"/>
    </location>
</feature>
<dbReference type="Gene3D" id="1.10.520.10">
    <property type="match status" value="1"/>
</dbReference>
<protein>
    <recommendedName>
        <fullName evidence="4 21">Peroxidase</fullName>
        <ecNumber evidence="4 21">1.11.1.7</ecNumber>
    </recommendedName>
</protein>
<dbReference type="PRINTS" id="PR00458">
    <property type="entry name" value="PEROXIDASE"/>
</dbReference>
<evidence type="ECO:0000256" key="20">
    <source>
        <dbReference type="PIRSR" id="PIRSR600823-5"/>
    </source>
</evidence>
<evidence type="ECO:0000256" key="2">
    <source>
        <dbReference type="ARBA" id="ARBA00002322"/>
    </source>
</evidence>
<feature type="binding site" evidence="18">
    <location>
        <position position="252"/>
    </location>
    <ligand>
        <name>Ca(2+)</name>
        <dbReference type="ChEBI" id="CHEBI:29108"/>
        <label>2</label>
    </ligand>
</feature>
<evidence type="ECO:0000256" key="8">
    <source>
        <dbReference type="ARBA" id="ARBA00022723"/>
    </source>
</evidence>
<feature type="chain" id="PRO_5033109024" description="Peroxidase" evidence="21">
    <location>
        <begin position="23"/>
        <end position="324"/>
    </location>
</feature>
<keyword evidence="10 18" id="KW-0106">Calcium</keyword>
<dbReference type="Pfam" id="PF00141">
    <property type="entry name" value="peroxidase"/>
    <property type="match status" value="1"/>
</dbReference>
<feature type="binding site" evidence="18">
    <location>
        <position position="73"/>
    </location>
    <ligand>
        <name>Ca(2+)</name>
        <dbReference type="ChEBI" id="CHEBI:29108"/>
        <label>1</label>
    </ligand>
</feature>
<feature type="binding site" evidence="18">
    <location>
        <position position="71"/>
    </location>
    <ligand>
        <name>Ca(2+)</name>
        <dbReference type="ChEBI" id="CHEBI:29108"/>
        <label>1</label>
    </ligand>
</feature>
<evidence type="ECO:0000256" key="3">
    <source>
        <dbReference type="ARBA" id="ARBA00006873"/>
    </source>
</evidence>
<keyword evidence="24" id="KW-1185">Reference proteome</keyword>
<keyword evidence="13 20" id="KW-1015">Disulfide bond</keyword>
<dbReference type="EC" id="1.11.1.7" evidence="4 21"/>
<comment type="caution">
    <text evidence="23">The sequence shown here is derived from an EMBL/GenBank/DDBJ whole genome shotgun (WGS) entry which is preliminary data.</text>
</comment>
<feature type="binding site" evidence="18">
    <location>
        <position position="87"/>
    </location>
    <ligand>
        <name>Ca(2+)</name>
        <dbReference type="ChEBI" id="CHEBI:29108"/>
        <label>1</label>
    </ligand>
</feature>
<dbReference type="EMBL" id="JABCRI010000008">
    <property type="protein sequence ID" value="KAF8401572.1"/>
    <property type="molecule type" value="Genomic_DNA"/>
</dbReference>
<feature type="disulfide bond" evidence="20">
    <location>
        <begin position="34"/>
        <end position="113"/>
    </location>
</feature>
<dbReference type="InterPro" id="IPR000823">
    <property type="entry name" value="Peroxidase_pln"/>
</dbReference>
<dbReference type="Proteomes" id="UP000655225">
    <property type="component" value="Unassembled WGS sequence"/>
</dbReference>
<evidence type="ECO:0000313" key="24">
    <source>
        <dbReference type="Proteomes" id="UP000655225"/>
    </source>
</evidence>
<evidence type="ECO:0000256" key="18">
    <source>
        <dbReference type="PIRSR" id="PIRSR600823-3"/>
    </source>
</evidence>
<keyword evidence="9 21" id="KW-0732">Signal</keyword>
<evidence type="ECO:0000256" key="6">
    <source>
        <dbReference type="ARBA" id="ARBA00022559"/>
    </source>
</evidence>
<evidence type="ECO:0000256" key="15">
    <source>
        <dbReference type="ARBA" id="ARBA00023324"/>
    </source>
</evidence>
<evidence type="ECO:0000256" key="13">
    <source>
        <dbReference type="ARBA" id="ARBA00023157"/>
    </source>
</evidence>
<feature type="binding site" evidence="18">
    <location>
        <position position="69"/>
    </location>
    <ligand>
        <name>Ca(2+)</name>
        <dbReference type="ChEBI" id="CHEBI:29108"/>
        <label>1</label>
    </ligand>
</feature>
<evidence type="ECO:0000256" key="11">
    <source>
        <dbReference type="ARBA" id="ARBA00023002"/>
    </source>
</evidence>
<keyword evidence="6 21" id="KW-0575">Peroxidase</keyword>
<dbReference type="Gene3D" id="1.10.420.10">
    <property type="entry name" value="Peroxidase, domain 2"/>
    <property type="match status" value="1"/>
</dbReference>
<evidence type="ECO:0000313" key="23">
    <source>
        <dbReference type="EMBL" id="KAF8401572.1"/>
    </source>
</evidence>
<feature type="disulfide bond" evidence="20">
    <location>
        <begin position="119"/>
        <end position="319"/>
    </location>
</feature>
<dbReference type="FunFam" id="1.10.520.10:FF:000001">
    <property type="entry name" value="Peroxidase"/>
    <property type="match status" value="1"/>
</dbReference>
<comment type="cofactor">
    <cofactor evidence="18 21">
        <name>heme b</name>
        <dbReference type="ChEBI" id="CHEBI:60344"/>
    </cofactor>
    <text evidence="18 21">Binds 1 heme b (iron(II)-protoporphyrin IX) group per subunit.</text>
</comment>
<keyword evidence="12 18" id="KW-0408">Iron</keyword>
<feature type="binding site" evidence="18">
    <location>
        <position position="66"/>
    </location>
    <ligand>
        <name>Ca(2+)</name>
        <dbReference type="ChEBI" id="CHEBI:29108"/>
        <label>1</label>
    </ligand>
</feature>
<dbReference type="CDD" id="cd00693">
    <property type="entry name" value="secretory_peroxidase"/>
    <property type="match status" value="1"/>
</dbReference>
<name>A0A834ZFG4_TETSI</name>
<keyword evidence="5 21" id="KW-0964">Secreted</keyword>
<dbReference type="PANTHER" id="PTHR31235">
    <property type="entry name" value="PEROXIDASE 25-RELATED"/>
    <property type="match status" value="1"/>
</dbReference>
<dbReference type="InterPro" id="IPR033905">
    <property type="entry name" value="Secretory_peroxidase"/>
</dbReference>
<dbReference type="GO" id="GO:0020037">
    <property type="term" value="F:heme binding"/>
    <property type="evidence" value="ECO:0007669"/>
    <property type="project" value="UniProtKB-UniRule"/>
</dbReference>
<dbReference type="GO" id="GO:0006979">
    <property type="term" value="P:response to oxidative stress"/>
    <property type="evidence" value="ECO:0007669"/>
    <property type="project" value="UniProtKB-UniRule"/>
</dbReference>
<dbReference type="GO" id="GO:0140825">
    <property type="term" value="F:lactoperoxidase activity"/>
    <property type="evidence" value="ECO:0007669"/>
    <property type="project" value="UniProtKB-EC"/>
</dbReference>
<evidence type="ECO:0000256" key="14">
    <source>
        <dbReference type="ARBA" id="ARBA00023180"/>
    </source>
</evidence>
<proteinExistence type="inferred from homology"/>
<sequence>MKTNILLLFVCIVFSLLSVGQGDCLRMNFYSHTCRLAEETVKNITWKHVSSNPALPAKLLRLHFHDCFVRGCDGSVLLNSTANSTAEKDAIPNLSLAGFDVIDDVKTQLEKICPGVVSCADIVSLAARDSVSFQFKRSMWEVLTGRRDGNVSLASEALSNIPSPFLNFTTLEQSFARKGLTVHDLVILSGAHTIGIGHCNLLSNRLYNFTGKGDTDPTLNSTYAAFLRTKCQSLSDTTTIVEMDPKSSLSFDSDYYTILKQHMGLFQSDAALLTNKDSSKIVDELLDSNDFFIKFNKSMNSMGAIGVLTGSSGEIRKKCSVVNS</sequence>
<evidence type="ECO:0000256" key="5">
    <source>
        <dbReference type="ARBA" id="ARBA00022525"/>
    </source>
</evidence>
<evidence type="ECO:0000256" key="7">
    <source>
        <dbReference type="ARBA" id="ARBA00022617"/>
    </source>
</evidence>
<dbReference type="GO" id="GO:0046872">
    <property type="term" value="F:metal ion binding"/>
    <property type="evidence" value="ECO:0007669"/>
    <property type="project" value="UniProtKB-UniRule"/>
</dbReference>
<comment type="function">
    <text evidence="2">Removal of H(2)O(2), oxidation of toxic reductants, biosynthesis and degradation of lignin, suberization, auxin catabolism, response to environmental stresses such as wounding, pathogen attack and oxidative stress. These functions might be dependent on each isozyme/isoform in each plant tissue.</text>
</comment>
<keyword evidence="7 21" id="KW-0349">Heme</keyword>
<evidence type="ECO:0000256" key="19">
    <source>
        <dbReference type="PIRSR" id="PIRSR600823-4"/>
    </source>
</evidence>
<evidence type="ECO:0000256" key="12">
    <source>
        <dbReference type="ARBA" id="ARBA00023004"/>
    </source>
</evidence>
<accession>A0A834ZFG4</accession>
<dbReference type="FunFam" id="1.10.420.10:FF:000008">
    <property type="entry name" value="Peroxidase"/>
    <property type="match status" value="1"/>
</dbReference>
<feature type="binding site" evidence="18">
    <location>
        <position position="193"/>
    </location>
    <ligand>
        <name>Ca(2+)</name>
        <dbReference type="ChEBI" id="CHEBI:29108"/>
        <label>2</label>
    </ligand>
</feature>
<comment type="subcellular location">
    <subcellularLocation>
        <location evidence="21">Secreted</location>
    </subcellularLocation>
</comment>
<evidence type="ECO:0000256" key="1">
    <source>
        <dbReference type="ARBA" id="ARBA00000189"/>
    </source>
</evidence>
<feature type="disulfide bond" evidence="20">
    <location>
        <begin position="199"/>
        <end position="231"/>
    </location>
</feature>
<dbReference type="SUPFAM" id="SSF48113">
    <property type="entry name" value="Heme-dependent peroxidases"/>
    <property type="match status" value="1"/>
</dbReference>
<comment type="similarity">
    <text evidence="21">Belongs to the peroxidase family. Classical plant (class III) peroxidase subfamily.</text>
</comment>
<dbReference type="PROSITE" id="PS00435">
    <property type="entry name" value="PEROXIDASE_1"/>
    <property type="match status" value="1"/>
</dbReference>
<feature type="binding site" evidence="18">
    <location>
        <position position="75"/>
    </location>
    <ligand>
        <name>Ca(2+)</name>
        <dbReference type="ChEBI" id="CHEBI:29108"/>
        <label>1</label>
    </ligand>
</feature>
<feature type="signal peptide" evidence="21">
    <location>
        <begin position="1"/>
        <end position="22"/>
    </location>
</feature>
<evidence type="ECO:0000256" key="4">
    <source>
        <dbReference type="ARBA" id="ARBA00012313"/>
    </source>
</evidence>
<feature type="binding site" evidence="18">
    <location>
        <position position="244"/>
    </location>
    <ligand>
        <name>Ca(2+)</name>
        <dbReference type="ChEBI" id="CHEBI:29108"/>
        <label>2</label>
    </ligand>
</feature>
<dbReference type="OMA" id="NCRAING"/>
<dbReference type="AlphaFoldDB" id="A0A834ZFG4"/>
<evidence type="ECO:0000256" key="10">
    <source>
        <dbReference type="ARBA" id="ARBA00022837"/>
    </source>
</evidence>
<comment type="similarity">
    <text evidence="3">Belongs to the peroxidase family. Ascorbate peroxidase subfamily.</text>
</comment>
<keyword evidence="15 21" id="KW-0376">Hydrogen peroxide</keyword>
<dbReference type="PROSITE" id="PS50873">
    <property type="entry name" value="PEROXIDASE_4"/>
    <property type="match status" value="1"/>
</dbReference>
<reference evidence="23 24" key="1">
    <citation type="submission" date="2020-04" db="EMBL/GenBank/DDBJ databases">
        <title>Plant Genome Project.</title>
        <authorList>
            <person name="Zhang R.-G."/>
        </authorList>
    </citation>
    <scope>NUCLEOTIDE SEQUENCE [LARGE SCALE GENOMIC DNA]</scope>
    <source>
        <strain evidence="23">YNK0</strain>
        <tissue evidence="23">Leaf</tissue>
    </source>
</reference>
<feature type="domain" description="Plant heme peroxidase family profile" evidence="22">
    <location>
        <begin position="24"/>
        <end position="323"/>
    </location>
</feature>
<dbReference type="InterPro" id="IPR010255">
    <property type="entry name" value="Haem_peroxidase_sf"/>
</dbReference>
<feature type="binding site" description="axial binding residue" evidence="18">
    <location>
        <position position="192"/>
    </location>
    <ligand>
        <name>heme b</name>
        <dbReference type="ChEBI" id="CHEBI:60344"/>
    </ligand>
    <ligandPart>
        <name>Fe</name>
        <dbReference type="ChEBI" id="CHEBI:18248"/>
    </ligandPart>
</feature>
<dbReference type="GO" id="GO:0005576">
    <property type="term" value="C:extracellular region"/>
    <property type="evidence" value="ECO:0007669"/>
    <property type="project" value="UniProtKB-SubCell"/>
</dbReference>
<evidence type="ECO:0000256" key="21">
    <source>
        <dbReference type="RuleBase" id="RU362060"/>
    </source>
</evidence>
<dbReference type="OrthoDB" id="2113341at2759"/>
<feature type="disulfide bond" evidence="20">
    <location>
        <begin position="67"/>
        <end position="72"/>
    </location>
</feature>
<organism evidence="23 24">
    <name type="scientific">Tetracentron sinense</name>
    <name type="common">Spur-leaf</name>
    <dbReference type="NCBI Taxonomy" id="13715"/>
    <lineage>
        <taxon>Eukaryota</taxon>
        <taxon>Viridiplantae</taxon>
        <taxon>Streptophyta</taxon>
        <taxon>Embryophyta</taxon>
        <taxon>Tracheophyta</taxon>
        <taxon>Spermatophyta</taxon>
        <taxon>Magnoliopsida</taxon>
        <taxon>Trochodendrales</taxon>
        <taxon>Trochodendraceae</taxon>
        <taxon>Tetracentron</taxon>
    </lineage>
</organism>
<gene>
    <name evidence="23" type="ORF">HHK36_012516</name>
</gene>
<feature type="site" description="Transition state stabilizer" evidence="19">
    <location>
        <position position="61"/>
    </location>
</feature>
<dbReference type="PRINTS" id="PR00461">
    <property type="entry name" value="PLPEROXIDASE"/>
</dbReference>
<dbReference type="InterPro" id="IPR002016">
    <property type="entry name" value="Haem_peroxidase"/>
</dbReference>
<keyword evidence="8 18" id="KW-0479">Metal-binding</keyword>
<feature type="binding site" evidence="17">
    <location>
        <position position="162"/>
    </location>
    <ligand>
        <name>substrate</name>
    </ligand>
</feature>
<dbReference type="GO" id="GO:0042744">
    <property type="term" value="P:hydrogen peroxide catabolic process"/>
    <property type="evidence" value="ECO:0007669"/>
    <property type="project" value="UniProtKB-KW"/>
</dbReference>
<evidence type="ECO:0000256" key="17">
    <source>
        <dbReference type="PIRSR" id="PIRSR600823-2"/>
    </source>
</evidence>
<comment type="cofactor">
    <cofactor evidence="18 21">
        <name>Ca(2+)</name>
        <dbReference type="ChEBI" id="CHEBI:29108"/>
    </cofactor>
    <text evidence="18 21">Binds 2 calcium ions per subunit.</text>
</comment>
<evidence type="ECO:0000259" key="22">
    <source>
        <dbReference type="PROSITE" id="PS50873"/>
    </source>
</evidence>
<evidence type="ECO:0000256" key="9">
    <source>
        <dbReference type="ARBA" id="ARBA00022729"/>
    </source>
</evidence>
<keyword evidence="14" id="KW-0325">Glycoprotein</keyword>
<comment type="catalytic activity">
    <reaction evidence="1 21">
        <text>2 a phenolic donor + H2O2 = 2 a phenolic radical donor + 2 H2O</text>
        <dbReference type="Rhea" id="RHEA:56136"/>
        <dbReference type="ChEBI" id="CHEBI:15377"/>
        <dbReference type="ChEBI" id="CHEBI:16240"/>
        <dbReference type="ChEBI" id="CHEBI:139520"/>
        <dbReference type="ChEBI" id="CHEBI:139521"/>
        <dbReference type="EC" id="1.11.1.7"/>
    </reaction>
</comment>
<evidence type="ECO:0000256" key="16">
    <source>
        <dbReference type="PIRSR" id="PIRSR600823-1"/>
    </source>
</evidence>